<dbReference type="PANTHER" id="PTHR34613">
    <property type="entry name" value="SLL0800 PROTEIN"/>
    <property type="match status" value="1"/>
</dbReference>
<sequence>MSNIHISHNNNDIILKYMAEAFKDTTLEFLGIKLPKIKSVIPTDLPIIDVKEEVMDFVFLLEDDSLLHLEFQTTYKKDDLIRFNLYDLRLYKKERKPVRTIVIYSADINDDNIITELRIGPNNLYKVEKILMKRFDGDRTLEHLKSVILSEKELTELDKLNLIFLPLMKSKKDKNELAITAVELAKEINDKDLKMFCISAIIAISDKFIDKEYINKLKEVFEMTKVGYLLKQEGIQQGIQQGINEGIIKAKKQDIEKFLNKKFKEDLHEIIFLISKINNIEALDKIFDLAIDCINYEDFKNEIIKIQREIM</sequence>
<name>A0A1M5BJH7_9CLOT</name>
<organism evidence="1 2">
    <name type="scientific">Caloramator proteoclasticus DSM 10124</name>
    <dbReference type="NCBI Taxonomy" id="1121262"/>
    <lineage>
        <taxon>Bacteria</taxon>
        <taxon>Bacillati</taxon>
        <taxon>Bacillota</taxon>
        <taxon>Clostridia</taxon>
        <taxon>Eubacteriales</taxon>
        <taxon>Clostridiaceae</taxon>
        <taxon>Caloramator</taxon>
    </lineage>
</organism>
<dbReference type="RefSeq" id="WP_073250115.1">
    <property type="nucleotide sequence ID" value="NZ_FQVG01000074.1"/>
</dbReference>
<proteinExistence type="predicted"/>
<reference evidence="2" key="1">
    <citation type="submission" date="2016-11" db="EMBL/GenBank/DDBJ databases">
        <authorList>
            <person name="Varghese N."/>
            <person name="Submissions S."/>
        </authorList>
    </citation>
    <scope>NUCLEOTIDE SEQUENCE [LARGE SCALE GENOMIC DNA]</scope>
    <source>
        <strain evidence="2">DSM 10124</strain>
    </source>
</reference>
<evidence type="ECO:0000313" key="1">
    <source>
        <dbReference type="EMBL" id="SHF42565.1"/>
    </source>
</evidence>
<evidence type="ECO:0000313" key="2">
    <source>
        <dbReference type="Proteomes" id="UP000184423"/>
    </source>
</evidence>
<accession>A0A1M5BJH7</accession>
<dbReference type="Proteomes" id="UP000184423">
    <property type="component" value="Unassembled WGS sequence"/>
</dbReference>
<dbReference type="AlphaFoldDB" id="A0A1M5BJH7"/>
<dbReference type="EMBL" id="FQVG01000074">
    <property type="protein sequence ID" value="SHF42565.1"/>
    <property type="molecule type" value="Genomic_DNA"/>
</dbReference>
<gene>
    <name evidence="1" type="ORF">SAMN02746091_02497</name>
</gene>
<protein>
    <submittedName>
        <fullName evidence="1">Uncharacterized protein</fullName>
    </submittedName>
</protein>
<dbReference type="PANTHER" id="PTHR34613:SF1">
    <property type="entry name" value="SLL6017 PROTEIN"/>
    <property type="match status" value="1"/>
</dbReference>
<keyword evidence="2" id="KW-1185">Reference proteome</keyword>